<dbReference type="SMART" id="SM00185">
    <property type="entry name" value="ARM"/>
    <property type="match status" value="2"/>
</dbReference>
<dbReference type="PANTHER" id="PTHR19316:SF18">
    <property type="entry name" value="HSP70-BINDING PROTEIN 1"/>
    <property type="match status" value="1"/>
</dbReference>
<evidence type="ECO:0000256" key="1">
    <source>
        <dbReference type="ARBA" id="ARBA00011045"/>
    </source>
</evidence>
<dbReference type="GO" id="GO:0000774">
    <property type="term" value="F:adenyl-nucleotide exchange factor activity"/>
    <property type="evidence" value="ECO:0007669"/>
    <property type="project" value="EnsemblFungi"/>
</dbReference>
<dbReference type="GO" id="GO:0005829">
    <property type="term" value="C:cytosol"/>
    <property type="evidence" value="ECO:0007669"/>
    <property type="project" value="EnsemblFungi"/>
</dbReference>
<protein>
    <recommendedName>
        <fullName evidence="4">Nucleotide exchange factor Fes1 domain-containing protein</fullName>
    </recommendedName>
</protein>
<organism evidence="5 6">
    <name type="scientific">Thielaviopsis punctulata</name>
    <dbReference type="NCBI Taxonomy" id="72032"/>
    <lineage>
        <taxon>Eukaryota</taxon>
        <taxon>Fungi</taxon>
        <taxon>Dikarya</taxon>
        <taxon>Ascomycota</taxon>
        <taxon>Pezizomycotina</taxon>
        <taxon>Sordariomycetes</taxon>
        <taxon>Hypocreomycetidae</taxon>
        <taxon>Microascales</taxon>
        <taxon>Ceratocystidaceae</taxon>
        <taxon>Thielaviopsis</taxon>
    </lineage>
</organism>
<dbReference type="SUPFAM" id="SSF48371">
    <property type="entry name" value="ARM repeat"/>
    <property type="match status" value="1"/>
</dbReference>
<dbReference type="Pfam" id="PF13646">
    <property type="entry name" value="HEAT_2"/>
    <property type="match status" value="1"/>
</dbReference>
<dbReference type="GO" id="GO:0071629">
    <property type="term" value="P:cytoplasm protein quality control by the ubiquitin-proteasome system"/>
    <property type="evidence" value="ECO:0007669"/>
    <property type="project" value="EnsemblFungi"/>
</dbReference>
<accession>A0A0F4ZAN9</accession>
<name>A0A0F4ZAN9_9PEZI</name>
<proteinExistence type="inferred from homology"/>
<comment type="function">
    <text evidence="3">Functions as a nucleotide exchange factor (NEF) for Hsp70 chaperones which accelerates the release of ADP. Required for fully efficient Hsp70-mediated folding of proteins.</text>
</comment>
<dbReference type="GO" id="GO:0005783">
    <property type="term" value="C:endoplasmic reticulum"/>
    <property type="evidence" value="ECO:0007669"/>
    <property type="project" value="TreeGrafter"/>
</dbReference>
<dbReference type="Gene3D" id="1.25.10.10">
    <property type="entry name" value="Leucine-rich Repeat Variant"/>
    <property type="match status" value="1"/>
</dbReference>
<dbReference type="Proteomes" id="UP000033483">
    <property type="component" value="Unassembled WGS sequence"/>
</dbReference>
<dbReference type="AlphaFoldDB" id="A0A0F4ZAN9"/>
<keyword evidence="2" id="KW-0677">Repeat</keyword>
<dbReference type="InterPro" id="IPR000225">
    <property type="entry name" value="Armadillo"/>
</dbReference>
<gene>
    <name evidence="5" type="ORF">TD95_002137</name>
</gene>
<dbReference type="InterPro" id="IPR013918">
    <property type="entry name" value="Nucleotide_exch_fac_Fes1"/>
</dbReference>
<evidence type="ECO:0000313" key="6">
    <source>
        <dbReference type="Proteomes" id="UP000033483"/>
    </source>
</evidence>
<dbReference type="Pfam" id="PF08609">
    <property type="entry name" value="Fes1"/>
    <property type="match status" value="1"/>
</dbReference>
<dbReference type="InterPro" id="IPR011989">
    <property type="entry name" value="ARM-like"/>
</dbReference>
<dbReference type="InterPro" id="IPR016024">
    <property type="entry name" value="ARM-type_fold"/>
</dbReference>
<evidence type="ECO:0000256" key="3">
    <source>
        <dbReference type="ARBA" id="ARBA00024912"/>
    </source>
</evidence>
<sequence length="206" mass="22279">MNNDKNLNSLLKWSIENSGPDVPADQRTHLTPDVIASLMGGPSDAELMKSAIELVIGSDPEVTLESKVTAMDNFEQIIESLDNANNIINLGLWAPLLSILESPEPELRRMAAWCIGTAVQNNAPCQGHMLAAGGMPPLVAMALKETEEKNVRKKAVYALSSACRNNQTSMDALLAELAKHGKTYGKINAENMDEVDSVIIPLKESI</sequence>
<dbReference type="PANTHER" id="PTHR19316">
    <property type="entry name" value="PROTEIN FOLDING REGULATOR"/>
    <property type="match status" value="1"/>
</dbReference>
<evidence type="ECO:0000259" key="4">
    <source>
        <dbReference type="Pfam" id="PF08609"/>
    </source>
</evidence>
<reference evidence="5 6" key="1">
    <citation type="submission" date="2015-03" db="EMBL/GenBank/DDBJ databases">
        <authorList>
            <person name="Radwan O."/>
            <person name="Al-Naeli F.A."/>
            <person name="Rendon G.A."/>
            <person name="Fields C."/>
        </authorList>
    </citation>
    <scope>NUCLEOTIDE SEQUENCE [LARGE SCALE GENOMIC DNA]</scope>
    <source>
        <strain evidence="5">CR-DP1</strain>
    </source>
</reference>
<dbReference type="EMBL" id="LAEV01001948">
    <property type="protein sequence ID" value="KKA26903.1"/>
    <property type="molecule type" value="Genomic_DNA"/>
</dbReference>
<dbReference type="InterPro" id="IPR050693">
    <property type="entry name" value="Hsp70_NEF-Inhibitors"/>
</dbReference>
<evidence type="ECO:0000256" key="2">
    <source>
        <dbReference type="ARBA" id="ARBA00022737"/>
    </source>
</evidence>
<evidence type="ECO:0000313" key="5">
    <source>
        <dbReference type="EMBL" id="KKA26903.1"/>
    </source>
</evidence>
<keyword evidence="6" id="KW-1185">Reference proteome</keyword>
<feature type="domain" description="Nucleotide exchange factor Fes1" evidence="4">
    <location>
        <begin position="7"/>
        <end position="87"/>
    </location>
</feature>
<dbReference type="OrthoDB" id="10250458at2759"/>
<comment type="caution">
    <text evidence="5">The sequence shown here is derived from an EMBL/GenBank/DDBJ whole genome shotgun (WGS) entry which is preliminary data.</text>
</comment>
<comment type="similarity">
    <text evidence="1">Belongs to the FES1 family.</text>
</comment>